<keyword evidence="6" id="KW-0175">Coiled coil</keyword>
<dbReference type="SMART" id="SM00692">
    <property type="entry name" value="DM3"/>
    <property type="match status" value="2"/>
</dbReference>
<dbReference type="GeneID" id="112687369"/>
<dbReference type="AlphaFoldDB" id="A0A8B8FYE0"/>
<keyword evidence="9" id="KW-1185">Reference proteome</keyword>
<keyword evidence="3" id="KW-0862">Zinc</keyword>
<keyword evidence="1" id="KW-0479">Metal-binding</keyword>
<dbReference type="InterPro" id="IPR026516">
    <property type="entry name" value="THAP1/10"/>
</dbReference>
<dbReference type="OrthoDB" id="6616264at2759"/>
<gene>
    <name evidence="10" type="primary">LOC112687369</name>
</gene>
<evidence type="ECO:0000256" key="6">
    <source>
        <dbReference type="SAM" id="Coils"/>
    </source>
</evidence>
<evidence type="ECO:0000259" key="8">
    <source>
        <dbReference type="PROSITE" id="PS50950"/>
    </source>
</evidence>
<dbReference type="PANTHER" id="PTHR46600">
    <property type="entry name" value="THAP DOMAIN-CONTAINING"/>
    <property type="match status" value="1"/>
</dbReference>
<dbReference type="RefSeq" id="XP_025415807.1">
    <property type="nucleotide sequence ID" value="XM_025560022.1"/>
</dbReference>
<proteinExistence type="predicted"/>
<evidence type="ECO:0000313" key="10">
    <source>
        <dbReference type="RefSeq" id="XP_025415807.1"/>
    </source>
</evidence>
<evidence type="ECO:0000256" key="4">
    <source>
        <dbReference type="ARBA" id="ARBA00023125"/>
    </source>
</evidence>
<evidence type="ECO:0000256" key="5">
    <source>
        <dbReference type="PROSITE-ProRule" id="PRU00309"/>
    </source>
</evidence>
<accession>A0A8B8FYE0</accession>
<dbReference type="Pfam" id="PF05485">
    <property type="entry name" value="THAP"/>
    <property type="match status" value="2"/>
</dbReference>
<keyword evidence="4 5" id="KW-0238">DNA-binding</keyword>
<dbReference type="PROSITE" id="PS50950">
    <property type="entry name" value="ZF_THAP"/>
    <property type="match status" value="2"/>
</dbReference>
<keyword evidence="2 5" id="KW-0863">Zinc-finger</keyword>
<name>A0A8B8FYE0_9HEMI</name>
<dbReference type="PANTHER" id="PTHR46600:SF11">
    <property type="entry name" value="THAP DOMAIN-CONTAINING PROTEIN 10"/>
    <property type="match status" value="1"/>
</dbReference>
<dbReference type="InterPro" id="IPR038441">
    <property type="entry name" value="THAP_Znf_sf"/>
</dbReference>
<dbReference type="GO" id="GO:0008270">
    <property type="term" value="F:zinc ion binding"/>
    <property type="evidence" value="ECO:0007669"/>
    <property type="project" value="UniProtKB-KW"/>
</dbReference>
<dbReference type="Gene3D" id="6.20.210.20">
    <property type="entry name" value="THAP domain"/>
    <property type="match status" value="1"/>
</dbReference>
<evidence type="ECO:0000256" key="3">
    <source>
        <dbReference type="ARBA" id="ARBA00022833"/>
    </source>
</evidence>
<feature type="domain" description="THAP-type" evidence="8">
    <location>
        <begin position="256"/>
        <end position="341"/>
    </location>
</feature>
<evidence type="ECO:0000256" key="2">
    <source>
        <dbReference type="ARBA" id="ARBA00022771"/>
    </source>
</evidence>
<dbReference type="GO" id="GO:0043565">
    <property type="term" value="F:sequence-specific DNA binding"/>
    <property type="evidence" value="ECO:0007669"/>
    <property type="project" value="InterPro"/>
</dbReference>
<organism evidence="9 10">
    <name type="scientific">Sipha flava</name>
    <name type="common">yellow sugarcane aphid</name>
    <dbReference type="NCBI Taxonomy" id="143950"/>
    <lineage>
        <taxon>Eukaryota</taxon>
        <taxon>Metazoa</taxon>
        <taxon>Ecdysozoa</taxon>
        <taxon>Arthropoda</taxon>
        <taxon>Hexapoda</taxon>
        <taxon>Insecta</taxon>
        <taxon>Pterygota</taxon>
        <taxon>Neoptera</taxon>
        <taxon>Paraneoptera</taxon>
        <taxon>Hemiptera</taxon>
        <taxon>Sternorrhyncha</taxon>
        <taxon>Aphidomorpha</taxon>
        <taxon>Aphidoidea</taxon>
        <taxon>Aphididae</taxon>
        <taxon>Sipha</taxon>
    </lineage>
</organism>
<evidence type="ECO:0000256" key="7">
    <source>
        <dbReference type="SAM" id="MobiDB-lite"/>
    </source>
</evidence>
<evidence type="ECO:0000313" key="9">
    <source>
        <dbReference type="Proteomes" id="UP000694846"/>
    </source>
</evidence>
<protein>
    <recommendedName>
        <fullName evidence="8">THAP-type domain-containing protein</fullName>
    </recommendedName>
</protein>
<feature type="domain" description="THAP-type" evidence="8">
    <location>
        <begin position="1"/>
        <end position="79"/>
    </location>
</feature>
<dbReference type="Proteomes" id="UP000694846">
    <property type="component" value="Unplaced"/>
</dbReference>
<sequence length="1171" mass="133158">MHTCIVCTNSSPRTRQLGNVTYHTLPTDPLRRKRWVQSLKIKNVLDWHRICSYHFTDDDYIVRDGFKRKLRESAVPSSKIVVTQDSNIKPEFVARLRRKLRVTSDLIYPEEPISTRKPNKSVAQTVKKTKQSVKNTEKIVEETVQTEEGMDKIERTAVETRMGHTVHTVIEIEPTLLEKIARLEEIEKNKREIENQSVNNAVITPRRSTRKIKIKKSDDEIVNNSLVQSRTKTQNDTRNETTSTLQNQTKKTYYSMGIGIKCQVKNCPNKYSKNTISFFGFPNDTATRSIWIRNCGLYGVVKPVGKLKSTIRICRNHFEDRMFLNPNRPKRLRPDAYPTLFHDNDGDTSQSTLSNHENMNMISVPCTINDGMESQTNSMIKTDTDDEYPLNDNMDVHNYCSIPGCNNKYNDTIGSETLFVLGDESRANKLSLIYGVKLTTNSTLCKRHFDAADTNENEIPLENNCALKAPNTYRNASKRSIIDNENDDLTIKKTKNNFSDESKTTTSYKNVDEKYISTSPVLSNHIPNDAFVNTQDDSSEERSSLDELFPKILANKSLSVTLNSLGTVQHYSGQDGVQIEYHPEDIIEEDKPKKPVIKDSLSITSSSDESIPLSLQSKFKEIISKSRHNKPISITFEKKVNPNENLSSNVLPSYPEDHSDYVTSLLDSEDNYLQVRSEQVSAIDSTKTINSTIDDNNELVCIKLEPVDDLFQTISTDDVKSDFCEPNVNKNSPLTSTIDFAPKTKESTEQKSLPVSNLNIKSEPIDTIDDESQTLNESYLVDNFQSNAESTIPTTSNVKYMTDILQNNTNESMPRKSTKISTTNYTNQVNSSVNLNSTPISVHPSTSANNIITISEESKLKQLLLNSSSNSSISITTVHSDHQPNVSNTYANCSLVNTSQSNYLLNGQQSTANSRATDQVYSNSLVLPYNNKQLSIVKRPLLNKKRRSQNNQSVDNTTPVIFSCVSLNSNQNKNNEYKQASLSMNEIAKSISLPGNFWRHHINIKSKAHRFIELDQNMKPIKKIYFYKSLVPDININGKSFEYYEEIRTPNQLETLLEKIDEIEICIGYNGLHHEKCIAYFEDTSEETELCHNCKMLMTDSSNFSEDDLIKNKSILTKRLQNQLFELEDSIAQIKNKKKIQMQKREDLENILKVINPFKVLNALKPPAYIN</sequence>
<feature type="region of interest" description="Disordered" evidence="7">
    <location>
        <begin position="226"/>
        <end position="245"/>
    </location>
</feature>
<dbReference type="InterPro" id="IPR006612">
    <property type="entry name" value="THAP_Znf"/>
</dbReference>
<reference evidence="10" key="1">
    <citation type="submission" date="2025-08" db="UniProtKB">
        <authorList>
            <consortium name="RefSeq"/>
        </authorList>
    </citation>
    <scope>IDENTIFICATION</scope>
    <source>
        <tissue evidence="10">Whole body</tissue>
    </source>
</reference>
<evidence type="ECO:0000256" key="1">
    <source>
        <dbReference type="ARBA" id="ARBA00022723"/>
    </source>
</evidence>
<feature type="coiled-coil region" evidence="6">
    <location>
        <begin position="1117"/>
        <end position="1151"/>
    </location>
</feature>
<dbReference type="SUPFAM" id="SSF57716">
    <property type="entry name" value="Glucocorticoid receptor-like (DNA-binding domain)"/>
    <property type="match status" value="2"/>
</dbReference>
<dbReference type="SMART" id="SM00980">
    <property type="entry name" value="THAP"/>
    <property type="match status" value="2"/>
</dbReference>